<evidence type="ECO:0000259" key="11">
    <source>
        <dbReference type="PROSITE" id="PS51384"/>
    </source>
</evidence>
<feature type="domain" description="2Fe-2S ferredoxin-type" evidence="10">
    <location>
        <begin position="270"/>
        <end position="360"/>
    </location>
</feature>
<evidence type="ECO:0000256" key="3">
    <source>
        <dbReference type="ARBA" id="ARBA00022714"/>
    </source>
</evidence>
<dbReference type="CDD" id="cd00207">
    <property type="entry name" value="fer2"/>
    <property type="match status" value="1"/>
</dbReference>
<evidence type="ECO:0000256" key="2">
    <source>
        <dbReference type="ARBA" id="ARBA00022630"/>
    </source>
</evidence>
<dbReference type="PRINTS" id="PR00406">
    <property type="entry name" value="CYTB5RDTASE"/>
</dbReference>
<dbReference type="Proteomes" id="UP000555546">
    <property type="component" value="Unassembled WGS sequence"/>
</dbReference>
<dbReference type="InterPro" id="IPR017938">
    <property type="entry name" value="Riboflavin_synthase-like_b-brl"/>
</dbReference>
<dbReference type="PANTHER" id="PTHR47354">
    <property type="entry name" value="NADH OXIDOREDUCTASE HCR"/>
    <property type="match status" value="1"/>
</dbReference>
<dbReference type="Gene3D" id="2.40.30.10">
    <property type="entry name" value="Translation factors"/>
    <property type="match status" value="1"/>
</dbReference>
<dbReference type="Gene3D" id="3.40.50.80">
    <property type="entry name" value="Nucleotide-binding domain of ferredoxin-NADP reductase (FNR) module"/>
    <property type="match status" value="1"/>
</dbReference>
<dbReference type="PROSITE" id="PS51085">
    <property type="entry name" value="2FE2S_FER_2"/>
    <property type="match status" value="1"/>
</dbReference>
<evidence type="ECO:0000313" key="13">
    <source>
        <dbReference type="Proteomes" id="UP000555546"/>
    </source>
</evidence>
<dbReference type="PROSITE" id="PS51384">
    <property type="entry name" value="FAD_FR"/>
    <property type="match status" value="1"/>
</dbReference>
<accession>A0A7W9EJZ2</accession>
<dbReference type="SUPFAM" id="SSF52343">
    <property type="entry name" value="Ferredoxin reductase-like, C-terminal NADP-linked domain"/>
    <property type="match status" value="1"/>
</dbReference>
<dbReference type="GO" id="GO:0010124">
    <property type="term" value="P:phenylacetate catabolic process"/>
    <property type="evidence" value="ECO:0007669"/>
    <property type="project" value="InterPro"/>
</dbReference>
<dbReference type="InterPro" id="IPR001041">
    <property type="entry name" value="2Fe-2S_ferredoxin-type"/>
</dbReference>
<dbReference type="PROSITE" id="PS00197">
    <property type="entry name" value="2FE2S_FER_1"/>
    <property type="match status" value="1"/>
</dbReference>
<dbReference type="InterPro" id="IPR017927">
    <property type="entry name" value="FAD-bd_FR_type"/>
</dbReference>
<protein>
    <submittedName>
        <fullName evidence="12">Ring-1,2-phenylacetyl-CoA epoxidase subunit PaaE</fullName>
    </submittedName>
</protein>
<dbReference type="GO" id="GO:0046872">
    <property type="term" value="F:metal ion binding"/>
    <property type="evidence" value="ECO:0007669"/>
    <property type="project" value="UniProtKB-KW"/>
</dbReference>
<dbReference type="CDD" id="cd06214">
    <property type="entry name" value="PA_degradation_oxidoreductase_like"/>
    <property type="match status" value="1"/>
</dbReference>
<dbReference type="InterPro" id="IPR039261">
    <property type="entry name" value="FNR_nucleotide-bd"/>
</dbReference>
<dbReference type="InterPro" id="IPR012675">
    <property type="entry name" value="Beta-grasp_dom_sf"/>
</dbReference>
<dbReference type="RefSeq" id="WP_183647827.1">
    <property type="nucleotide sequence ID" value="NZ_JACIJG010000002.1"/>
</dbReference>
<gene>
    <name evidence="12" type="ORF">FHS76_000596</name>
</gene>
<evidence type="ECO:0000256" key="1">
    <source>
        <dbReference type="ARBA" id="ARBA00001974"/>
    </source>
</evidence>
<dbReference type="GO" id="GO:0051537">
    <property type="term" value="F:2 iron, 2 sulfur cluster binding"/>
    <property type="evidence" value="ECO:0007669"/>
    <property type="project" value="UniProtKB-KW"/>
</dbReference>
<keyword evidence="4" id="KW-0479">Metal-binding</keyword>
<evidence type="ECO:0000256" key="5">
    <source>
        <dbReference type="ARBA" id="ARBA00022827"/>
    </source>
</evidence>
<sequence length="360" mass="39826">MARFFPLTVTEVEHDTRDAVVVTLAPREEDRAQFDFIQGQYLTFRRAFDGEEVRRSYSICAGKDDGVLRVGIKRVKDGLFSGWANENLAPGDQIDAMAPMGRFYTELQPEAEKHYLGFAAGSGITPVLSIIKTTLAREPKSKFTLVYANRQISSIMFREQLEDLKNTYLGRFSVIHILKADTQEIDLFTGRIDAEKIAALFTNWLDPKSIDTVFICGPEEMMLTISSSLREHGFDETQIKFELFAASQPVRRKAPVTSATTDAATGSNTVSATITLDGSSRSIAMAKDGQSILDAALEANIDAPYSCKAGICSTCRCKVLEGEVEMAVNHALEDYEVRAGYVLSCQAHPLSERVVVSYDE</sequence>
<dbReference type="Pfam" id="PF00175">
    <property type="entry name" value="NAD_binding_1"/>
    <property type="match status" value="1"/>
</dbReference>
<evidence type="ECO:0000256" key="6">
    <source>
        <dbReference type="ARBA" id="ARBA00023002"/>
    </source>
</evidence>
<dbReference type="SUPFAM" id="SSF63380">
    <property type="entry name" value="Riboflavin synthase domain-like"/>
    <property type="match status" value="1"/>
</dbReference>
<dbReference type="Gene3D" id="3.10.20.30">
    <property type="match status" value="1"/>
</dbReference>
<dbReference type="InterPro" id="IPR008333">
    <property type="entry name" value="Cbr1-like_FAD-bd_dom"/>
</dbReference>
<dbReference type="SUPFAM" id="SSF54292">
    <property type="entry name" value="2Fe-2S ferredoxin-like"/>
    <property type="match status" value="1"/>
</dbReference>
<evidence type="ECO:0000256" key="4">
    <source>
        <dbReference type="ARBA" id="ARBA00022723"/>
    </source>
</evidence>
<comment type="cofactor">
    <cofactor evidence="9">
        <name>[2Fe-2S] cluster</name>
        <dbReference type="ChEBI" id="CHEBI:190135"/>
    </cofactor>
</comment>
<evidence type="ECO:0000256" key="9">
    <source>
        <dbReference type="ARBA" id="ARBA00034078"/>
    </source>
</evidence>
<dbReference type="AlphaFoldDB" id="A0A7W9EJZ2"/>
<keyword evidence="5" id="KW-0274">FAD</keyword>
<keyword evidence="7" id="KW-0408">Iron</keyword>
<keyword evidence="13" id="KW-1185">Reference proteome</keyword>
<proteinExistence type="predicted"/>
<dbReference type="InterPro" id="IPR036010">
    <property type="entry name" value="2Fe-2S_ferredoxin-like_sf"/>
</dbReference>
<evidence type="ECO:0000313" key="12">
    <source>
        <dbReference type="EMBL" id="MBB5700753.1"/>
    </source>
</evidence>
<organism evidence="12 13">
    <name type="scientific">Brucella daejeonensis</name>
    <dbReference type="NCBI Taxonomy" id="659015"/>
    <lineage>
        <taxon>Bacteria</taxon>
        <taxon>Pseudomonadati</taxon>
        <taxon>Pseudomonadota</taxon>
        <taxon>Alphaproteobacteria</taxon>
        <taxon>Hyphomicrobiales</taxon>
        <taxon>Brucellaceae</taxon>
        <taxon>Brucella/Ochrobactrum group</taxon>
        <taxon>Brucella</taxon>
    </lineage>
</organism>
<keyword evidence="8" id="KW-0411">Iron-sulfur</keyword>
<comment type="cofactor">
    <cofactor evidence="1">
        <name>FAD</name>
        <dbReference type="ChEBI" id="CHEBI:57692"/>
    </cofactor>
</comment>
<dbReference type="PANTHER" id="PTHR47354:SF8">
    <property type="entry name" value="1,2-PHENYLACETYL-COA EPOXIDASE, SUBUNIT E"/>
    <property type="match status" value="1"/>
</dbReference>
<evidence type="ECO:0000256" key="7">
    <source>
        <dbReference type="ARBA" id="ARBA00023004"/>
    </source>
</evidence>
<comment type="caution">
    <text evidence="12">The sequence shown here is derived from an EMBL/GenBank/DDBJ whole genome shotgun (WGS) entry which is preliminary data.</text>
</comment>
<dbReference type="NCBIfam" id="TIGR02160">
    <property type="entry name" value="PA_CoA_Oxy5"/>
    <property type="match status" value="1"/>
</dbReference>
<dbReference type="InterPro" id="IPR001709">
    <property type="entry name" value="Flavoprot_Pyr_Nucl_cyt_Rdtase"/>
</dbReference>
<reference evidence="12 13" key="1">
    <citation type="submission" date="2020-08" db="EMBL/GenBank/DDBJ databases">
        <title>Genomic Encyclopedia of Type Strains, Phase IV (KMG-IV): sequencing the most valuable type-strain genomes for metagenomic binning, comparative biology and taxonomic classification.</title>
        <authorList>
            <person name="Goeker M."/>
        </authorList>
    </citation>
    <scope>NUCLEOTIDE SEQUENCE [LARGE SCALE GENOMIC DNA]</scope>
    <source>
        <strain evidence="12 13">DSM 26944</strain>
    </source>
</reference>
<keyword evidence="2" id="KW-0285">Flavoprotein</keyword>
<dbReference type="PRINTS" id="PR00371">
    <property type="entry name" value="FPNCR"/>
</dbReference>
<evidence type="ECO:0000259" key="10">
    <source>
        <dbReference type="PROSITE" id="PS51085"/>
    </source>
</evidence>
<evidence type="ECO:0000256" key="8">
    <source>
        <dbReference type="ARBA" id="ARBA00023014"/>
    </source>
</evidence>
<dbReference type="Pfam" id="PF00111">
    <property type="entry name" value="Fer2"/>
    <property type="match status" value="1"/>
</dbReference>
<dbReference type="InterPro" id="IPR050415">
    <property type="entry name" value="MRET"/>
</dbReference>
<name>A0A7W9EJZ2_9HYPH</name>
<dbReference type="GO" id="GO:0050660">
    <property type="term" value="F:flavin adenine dinucleotide binding"/>
    <property type="evidence" value="ECO:0007669"/>
    <property type="project" value="TreeGrafter"/>
</dbReference>
<keyword evidence="6" id="KW-0560">Oxidoreductase</keyword>
<dbReference type="InterPro" id="IPR011884">
    <property type="entry name" value="PaaE"/>
</dbReference>
<dbReference type="InterPro" id="IPR001433">
    <property type="entry name" value="OxRdtase_FAD/NAD-bd"/>
</dbReference>
<keyword evidence="3" id="KW-0001">2Fe-2S</keyword>
<dbReference type="Pfam" id="PF00970">
    <property type="entry name" value="FAD_binding_6"/>
    <property type="match status" value="1"/>
</dbReference>
<feature type="domain" description="FAD-binding FR-type" evidence="11">
    <location>
        <begin position="2"/>
        <end position="106"/>
    </location>
</feature>
<dbReference type="GO" id="GO:0016491">
    <property type="term" value="F:oxidoreductase activity"/>
    <property type="evidence" value="ECO:0007669"/>
    <property type="project" value="UniProtKB-KW"/>
</dbReference>
<dbReference type="InterPro" id="IPR006058">
    <property type="entry name" value="2Fe2S_fd_BS"/>
</dbReference>
<dbReference type="EMBL" id="JACIJG010000002">
    <property type="protein sequence ID" value="MBB5700753.1"/>
    <property type="molecule type" value="Genomic_DNA"/>
</dbReference>